<evidence type="ECO:0000256" key="2">
    <source>
        <dbReference type="ARBA" id="ARBA00010535"/>
    </source>
</evidence>
<keyword evidence="7" id="KW-0830">Ubiquinone</keyword>
<dbReference type="GO" id="GO:0003954">
    <property type="term" value="F:NADH dehydrogenase activity"/>
    <property type="evidence" value="ECO:0007669"/>
    <property type="project" value="TreeGrafter"/>
</dbReference>
<evidence type="ECO:0000313" key="8">
    <source>
        <dbReference type="EMBL" id="KAG8363198.1"/>
    </source>
</evidence>
<dbReference type="GO" id="GO:0005886">
    <property type="term" value="C:plasma membrane"/>
    <property type="evidence" value="ECO:0007669"/>
    <property type="project" value="UniProtKB-SubCell"/>
</dbReference>
<evidence type="ECO:0000313" key="9">
    <source>
        <dbReference type="Proteomes" id="UP000826271"/>
    </source>
</evidence>
<reference evidence="8" key="1">
    <citation type="submission" date="2019-10" db="EMBL/GenBank/DDBJ databases">
        <authorList>
            <person name="Zhang R."/>
            <person name="Pan Y."/>
            <person name="Wang J."/>
            <person name="Ma R."/>
            <person name="Yu S."/>
        </authorList>
    </citation>
    <scope>NUCLEOTIDE SEQUENCE</scope>
    <source>
        <strain evidence="8">LA-IB0</strain>
        <tissue evidence="8">Leaf</tissue>
    </source>
</reference>
<name>A0AAV6W1H5_9LAMI</name>
<keyword evidence="6" id="KW-0520">NAD</keyword>
<dbReference type="EMBL" id="WHWC01000021">
    <property type="protein sequence ID" value="KAG8363198.1"/>
    <property type="molecule type" value="Genomic_DNA"/>
</dbReference>
<dbReference type="EC" id="7.1.1.2" evidence="7"/>
<keyword evidence="7 8" id="KW-0496">Mitochondrion</keyword>
<keyword evidence="3 6" id="KW-0812">Transmembrane</keyword>
<comment type="subcellular location">
    <subcellularLocation>
        <location evidence="6">Cell membrane</location>
        <topology evidence="6">Multi-pass membrane protein</topology>
    </subcellularLocation>
    <subcellularLocation>
        <location evidence="1">Membrane</location>
        <topology evidence="1">Multi-pass membrane protein</topology>
    </subcellularLocation>
</comment>
<dbReference type="GO" id="GO:0008137">
    <property type="term" value="F:NADH dehydrogenase (ubiquinone) activity"/>
    <property type="evidence" value="ECO:0007669"/>
    <property type="project" value="UniProtKB-EC"/>
</dbReference>
<comment type="catalytic activity">
    <reaction evidence="7">
        <text>a ubiquinone + NADH + 5 H(+)(in) = a ubiquinol + NAD(+) + 4 H(+)(out)</text>
        <dbReference type="Rhea" id="RHEA:29091"/>
        <dbReference type="Rhea" id="RHEA-COMP:9565"/>
        <dbReference type="Rhea" id="RHEA-COMP:9566"/>
        <dbReference type="ChEBI" id="CHEBI:15378"/>
        <dbReference type="ChEBI" id="CHEBI:16389"/>
        <dbReference type="ChEBI" id="CHEBI:17976"/>
        <dbReference type="ChEBI" id="CHEBI:57540"/>
        <dbReference type="ChEBI" id="CHEBI:57945"/>
        <dbReference type="EC" id="7.1.1.2"/>
    </reaction>
</comment>
<dbReference type="Pfam" id="PF00146">
    <property type="entry name" value="NADHdh"/>
    <property type="match status" value="1"/>
</dbReference>
<proteinExistence type="inferred from homology"/>
<keyword evidence="4" id="KW-1133">Transmembrane helix</keyword>
<evidence type="ECO:0000256" key="7">
    <source>
        <dbReference type="RuleBase" id="RU000473"/>
    </source>
</evidence>
<dbReference type="AlphaFoldDB" id="A0AAV6W1H5"/>
<dbReference type="Proteomes" id="UP000826271">
    <property type="component" value="Unassembled WGS sequence"/>
</dbReference>
<evidence type="ECO:0000256" key="3">
    <source>
        <dbReference type="ARBA" id="ARBA00022692"/>
    </source>
</evidence>
<evidence type="ECO:0000256" key="1">
    <source>
        <dbReference type="ARBA" id="ARBA00004141"/>
    </source>
</evidence>
<evidence type="ECO:0000256" key="5">
    <source>
        <dbReference type="ARBA" id="ARBA00023136"/>
    </source>
</evidence>
<dbReference type="PANTHER" id="PTHR11432:SF3">
    <property type="entry name" value="NADH-UBIQUINONE OXIDOREDUCTASE CHAIN 1"/>
    <property type="match status" value="1"/>
</dbReference>
<comment type="caution">
    <text evidence="8">The sequence shown here is derived from an EMBL/GenBank/DDBJ whole genome shotgun (WGS) entry which is preliminary data.</text>
</comment>
<dbReference type="PANTHER" id="PTHR11432">
    <property type="entry name" value="NADH DEHYDROGENASE SUBUNIT 1"/>
    <property type="match status" value="1"/>
</dbReference>
<dbReference type="PROSITE" id="PS00668">
    <property type="entry name" value="COMPLEX1_ND1_2"/>
    <property type="match status" value="1"/>
</dbReference>
<organism evidence="8 9">
    <name type="scientific">Buddleja alternifolia</name>
    <dbReference type="NCBI Taxonomy" id="168488"/>
    <lineage>
        <taxon>Eukaryota</taxon>
        <taxon>Viridiplantae</taxon>
        <taxon>Streptophyta</taxon>
        <taxon>Embryophyta</taxon>
        <taxon>Tracheophyta</taxon>
        <taxon>Spermatophyta</taxon>
        <taxon>Magnoliopsida</taxon>
        <taxon>eudicotyledons</taxon>
        <taxon>Gunneridae</taxon>
        <taxon>Pentapetalae</taxon>
        <taxon>asterids</taxon>
        <taxon>lamiids</taxon>
        <taxon>Lamiales</taxon>
        <taxon>Scrophulariaceae</taxon>
        <taxon>Buddlejeae</taxon>
        <taxon>Buddleja</taxon>
    </lineage>
</organism>
<protein>
    <recommendedName>
        <fullName evidence="7">NADH-ubiquinone oxidoreductase chain 1</fullName>
        <ecNumber evidence="7">7.1.1.2</ecNumber>
    </recommendedName>
</protein>
<dbReference type="InterPro" id="IPR018086">
    <property type="entry name" value="NADH_UbQ_OxRdtase_su1_CS"/>
</dbReference>
<gene>
    <name evidence="8" type="ORF">BUALT_BualtMtG0008600</name>
</gene>
<sequence length="501" mass="54493">MSASRRKAHFELWVIGRAALSAQGPGHKGPGTIQVRRTPEVTAMSRNLTHGPKRRANTRTVKLLGCLSRLGDRSAIGVLRDINQGNKSGAYDDAARFHFVEVPAEERAVGSASKSTDEPHAGKLARVVLAGDPETNRAPFDLPEAEAESVAGYNVEYARDAILNSSLLAEANVPGSRGLILTETRGGSLPTSKYSILGKPKKGGLSLFLSLPNLSPCSKKGLNNRSKTLCRTCTSEYLCESDQQRNGEDQTRVGSGQGDCSETAKKIHSISVQKERAEAAAQASIKNVLLSPSVVRNYALFLHSSSEGREERNGKRRGNRHKILTYTTPNISVLEVADSRKPLTSSLETTYATPRQAAVGAPIDMAGKPSRTAIPHLARSIPLRLDDLCINTLPLWSQRYRLCSIVFEKAMINGTELLHFSWSLCIRAEVAVQTVAGARPATRVVHRAAVFPSQAEKTGYMSDPVGMVLLDRLSYLLECGNKRVATCPIRKVARVKEFLFE</sequence>
<keyword evidence="5" id="KW-0472">Membrane</keyword>
<evidence type="ECO:0000256" key="6">
    <source>
        <dbReference type="RuleBase" id="RU000471"/>
    </source>
</evidence>
<dbReference type="GO" id="GO:0009060">
    <property type="term" value="P:aerobic respiration"/>
    <property type="evidence" value="ECO:0007669"/>
    <property type="project" value="TreeGrafter"/>
</dbReference>
<comment type="similarity">
    <text evidence="2 6">Belongs to the complex I subunit 1 family.</text>
</comment>
<dbReference type="InterPro" id="IPR001694">
    <property type="entry name" value="NADH_UbQ_OxRdtase_su1/FPO"/>
</dbReference>
<keyword evidence="9" id="KW-1185">Reference proteome</keyword>
<accession>A0AAV6W1H5</accession>
<evidence type="ECO:0000256" key="4">
    <source>
        <dbReference type="ARBA" id="ARBA00022989"/>
    </source>
</evidence>
<geneLocation type="mitochondrion" evidence="8"/>